<evidence type="ECO:0000313" key="2">
    <source>
        <dbReference type="EMBL" id="RKN41630.1"/>
    </source>
</evidence>
<dbReference type="Gene3D" id="3.10.450.50">
    <property type="match status" value="1"/>
</dbReference>
<protein>
    <recommendedName>
        <fullName evidence="4">DUF3887 domain-containing protein</fullName>
    </recommendedName>
</protein>
<comment type="caution">
    <text evidence="2">The sequence shown here is derived from an EMBL/GenBank/DDBJ whole genome shotgun (WGS) entry which is preliminary data.</text>
</comment>
<feature type="signal peptide" evidence="1">
    <location>
        <begin position="1"/>
        <end position="31"/>
    </location>
</feature>
<reference evidence="2 3" key="1">
    <citation type="journal article" date="2014" name="Int. J. Syst. Evol. Microbiol.">
        <title>Streptomyces hoynatensis sp. nov., isolated from deep marine sediment.</title>
        <authorList>
            <person name="Veyisoglu A."/>
            <person name="Sahin N."/>
        </authorList>
    </citation>
    <scope>NUCLEOTIDE SEQUENCE [LARGE SCALE GENOMIC DNA]</scope>
    <source>
        <strain evidence="2 3">KCTC 29097</strain>
    </source>
</reference>
<proteinExistence type="predicted"/>
<dbReference type="OrthoDB" id="3871936at2"/>
<name>A0A3A9Z0E0_9ACTN</name>
<evidence type="ECO:0000313" key="3">
    <source>
        <dbReference type="Proteomes" id="UP000272474"/>
    </source>
</evidence>
<sequence length="157" mass="16138">MFESRIFKKAALVVGGAAVALPLLAAAPAVAAPSGAGAEQVAAARQAAPNSFVLGFYQDYSEAVRANDQTLAEQLLTDNLTETARDEVAAWEAENGADGVLFAQNAPEDVTILDTDGAAGTIYYTLGLEWGDGSTTPVTVKYSNVVGLISGISNQTA</sequence>
<dbReference type="RefSeq" id="WP_120679462.1">
    <property type="nucleotide sequence ID" value="NZ_RBAL01000007.1"/>
</dbReference>
<dbReference type="AlphaFoldDB" id="A0A3A9Z0E0"/>
<dbReference type="Proteomes" id="UP000272474">
    <property type="component" value="Unassembled WGS sequence"/>
</dbReference>
<keyword evidence="3" id="KW-1185">Reference proteome</keyword>
<gene>
    <name evidence="2" type="ORF">D7294_14140</name>
</gene>
<organism evidence="2 3">
    <name type="scientific">Streptomyces hoynatensis</name>
    <dbReference type="NCBI Taxonomy" id="1141874"/>
    <lineage>
        <taxon>Bacteria</taxon>
        <taxon>Bacillati</taxon>
        <taxon>Actinomycetota</taxon>
        <taxon>Actinomycetes</taxon>
        <taxon>Kitasatosporales</taxon>
        <taxon>Streptomycetaceae</taxon>
        <taxon>Streptomyces</taxon>
    </lineage>
</organism>
<feature type="chain" id="PRO_5017366615" description="DUF3887 domain-containing protein" evidence="1">
    <location>
        <begin position="32"/>
        <end position="157"/>
    </location>
</feature>
<evidence type="ECO:0000256" key="1">
    <source>
        <dbReference type="SAM" id="SignalP"/>
    </source>
</evidence>
<keyword evidence="1" id="KW-0732">Signal</keyword>
<accession>A0A3A9Z0E0</accession>
<evidence type="ECO:0008006" key="4">
    <source>
        <dbReference type="Google" id="ProtNLM"/>
    </source>
</evidence>
<dbReference type="EMBL" id="RBAL01000007">
    <property type="protein sequence ID" value="RKN41630.1"/>
    <property type="molecule type" value="Genomic_DNA"/>
</dbReference>